<dbReference type="OrthoDB" id="2437573at2759"/>
<comment type="caution">
    <text evidence="2">The sequence shown here is derived from an EMBL/GenBank/DDBJ whole genome shotgun (WGS) entry which is preliminary data.</text>
</comment>
<gene>
    <name evidence="2" type="ORF">RFULGI_LOCUS15912</name>
</gene>
<feature type="domain" description="DUF6570" evidence="1">
    <location>
        <begin position="9"/>
        <end position="52"/>
    </location>
</feature>
<dbReference type="Proteomes" id="UP000789396">
    <property type="component" value="Unassembled WGS sequence"/>
</dbReference>
<feature type="non-terminal residue" evidence="2">
    <location>
        <position position="1"/>
    </location>
</feature>
<proteinExistence type="predicted"/>
<evidence type="ECO:0000313" key="3">
    <source>
        <dbReference type="Proteomes" id="UP000789396"/>
    </source>
</evidence>
<keyword evidence="3" id="KW-1185">Reference proteome</keyword>
<feature type="non-terminal residue" evidence="2">
    <location>
        <position position="61"/>
    </location>
</feature>
<reference evidence="2" key="1">
    <citation type="submission" date="2021-06" db="EMBL/GenBank/DDBJ databases">
        <authorList>
            <person name="Kallberg Y."/>
            <person name="Tangrot J."/>
            <person name="Rosling A."/>
        </authorList>
    </citation>
    <scope>NUCLEOTIDE SEQUENCE</scope>
    <source>
        <strain evidence="2">IN212</strain>
    </source>
</reference>
<organism evidence="2 3">
    <name type="scientific">Racocetra fulgida</name>
    <dbReference type="NCBI Taxonomy" id="60492"/>
    <lineage>
        <taxon>Eukaryota</taxon>
        <taxon>Fungi</taxon>
        <taxon>Fungi incertae sedis</taxon>
        <taxon>Mucoromycota</taxon>
        <taxon>Glomeromycotina</taxon>
        <taxon>Glomeromycetes</taxon>
        <taxon>Diversisporales</taxon>
        <taxon>Gigasporaceae</taxon>
        <taxon>Racocetra</taxon>
    </lineage>
</organism>
<evidence type="ECO:0000313" key="2">
    <source>
        <dbReference type="EMBL" id="CAG8782030.1"/>
    </source>
</evidence>
<protein>
    <submittedName>
        <fullName evidence="2">15441_t:CDS:1</fullName>
    </submittedName>
</protein>
<sequence>SNVLIIYQQSERDLVAFRDFKVHRDKVTHVLYWLKANNSYYSEIVINNETLQSLPEDGFIN</sequence>
<evidence type="ECO:0000259" key="1">
    <source>
        <dbReference type="Pfam" id="PF20209"/>
    </source>
</evidence>
<dbReference type="Pfam" id="PF20209">
    <property type="entry name" value="DUF6570"/>
    <property type="match status" value="1"/>
</dbReference>
<dbReference type="InterPro" id="IPR046700">
    <property type="entry name" value="DUF6570"/>
</dbReference>
<dbReference type="AlphaFoldDB" id="A0A9N9P0Y6"/>
<dbReference type="EMBL" id="CAJVPZ010053547">
    <property type="protein sequence ID" value="CAG8782030.1"/>
    <property type="molecule type" value="Genomic_DNA"/>
</dbReference>
<name>A0A9N9P0Y6_9GLOM</name>
<accession>A0A9N9P0Y6</accession>